<accession>H2AWJ3</accession>
<dbReference type="PIRSF" id="PIRSF028763">
    <property type="entry name" value="RNA_pol_Rpc34"/>
    <property type="match status" value="1"/>
</dbReference>
<dbReference type="GeneID" id="13884211"/>
<keyword evidence="5 6" id="KW-0539">Nucleus</keyword>
<dbReference type="OrthoDB" id="613763at2759"/>
<dbReference type="PANTHER" id="PTHR12780">
    <property type="entry name" value="RNA POLYMERASE III DNA DIRECTED , 39KD SUBUNIT-RELATED"/>
    <property type="match status" value="1"/>
</dbReference>
<dbReference type="FunFam" id="1.10.10.10:FF:000116">
    <property type="entry name" value="DNA-directed RNA polymerase III subunit RPC6"/>
    <property type="match status" value="1"/>
</dbReference>
<evidence type="ECO:0000256" key="2">
    <source>
        <dbReference type="ARBA" id="ARBA00011038"/>
    </source>
</evidence>
<gene>
    <name evidence="7" type="primary">KAFR0F01470</name>
    <name evidence="7" type="ORF">KAFR_0F01470</name>
</gene>
<dbReference type="InterPro" id="IPR016049">
    <property type="entry name" value="RNA_pol_Rpc34-like"/>
</dbReference>
<evidence type="ECO:0000256" key="6">
    <source>
        <dbReference type="PIRNR" id="PIRNR028763"/>
    </source>
</evidence>
<dbReference type="GO" id="GO:0005666">
    <property type="term" value="C:RNA polymerase III complex"/>
    <property type="evidence" value="ECO:0007669"/>
    <property type="project" value="UniProtKB-UniRule"/>
</dbReference>
<dbReference type="GO" id="GO:0005654">
    <property type="term" value="C:nucleoplasm"/>
    <property type="evidence" value="ECO:0007669"/>
    <property type="project" value="UniProtKB-ARBA"/>
</dbReference>
<dbReference type="GO" id="GO:0003899">
    <property type="term" value="F:DNA-directed RNA polymerase activity"/>
    <property type="evidence" value="ECO:0007669"/>
    <property type="project" value="EnsemblFungi"/>
</dbReference>
<dbReference type="AlphaFoldDB" id="H2AWJ3"/>
<dbReference type="GO" id="GO:0042797">
    <property type="term" value="P:tRNA transcription by RNA polymerase III"/>
    <property type="evidence" value="ECO:0007669"/>
    <property type="project" value="EnsemblFungi"/>
</dbReference>
<dbReference type="Proteomes" id="UP000005220">
    <property type="component" value="Chromosome 6"/>
</dbReference>
<dbReference type="InParanoid" id="H2AWJ3"/>
<evidence type="ECO:0000256" key="4">
    <source>
        <dbReference type="ARBA" id="ARBA00023163"/>
    </source>
</evidence>
<comment type="subcellular location">
    <subcellularLocation>
        <location evidence="1 6">Nucleus</location>
    </subcellularLocation>
</comment>
<dbReference type="GO" id="GO:0006384">
    <property type="term" value="P:transcription initiation at RNA polymerase III promoter"/>
    <property type="evidence" value="ECO:0007669"/>
    <property type="project" value="EnsemblFungi"/>
</dbReference>
<dbReference type="InterPro" id="IPR007832">
    <property type="entry name" value="RNA_pol_Rpc34"/>
</dbReference>
<dbReference type="HOGENOM" id="CLU_033661_0_1_1"/>
<reference evidence="7 8" key="1">
    <citation type="journal article" date="2011" name="Proc. Natl. Acad. Sci. U.S.A.">
        <title>Evolutionary erosion of yeast sex chromosomes by mating-type switching accidents.</title>
        <authorList>
            <person name="Gordon J.L."/>
            <person name="Armisen D."/>
            <person name="Proux-Wera E."/>
            <person name="Oheigeartaigh S.S."/>
            <person name="Byrne K.P."/>
            <person name="Wolfe K.H."/>
        </authorList>
    </citation>
    <scope>NUCLEOTIDE SEQUENCE [LARGE SCALE GENOMIC DNA]</scope>
    <source>
        <strain evidence="8">ATCC 22294 / BCRC 22015 / CBS 2517 / CECT 1963 / NBRC 1671 / NRRL Y-8276</strain>
    </source>
</reference>
<dbReference type="InterPro" id="IPR036388">
    <property type="entry name" value="WH-like_DNA-bd_sf"/>
</dbReference>
<evidence type="ECO:0000256" key="3">
    <source>
        <dbReference type="ARBA" id="ARBA00022478"/>
    </source>
</evidence>
<evidence type="ECO:0000256" key="1">
    <source>
        <dbReference type="ARBA" id="ARBA00004123"/>
    </source>
</evidence>
<dbReference type="SUPFAM" id="SSF46785">
    <property type="entry name" value="Winged helix' DNA-binding domain"/>
    <property type="match status" value="1"/>
</dbReference>
<dbReference type="Pfam" id="PF05158">
    <property type="entry name" value="RNA_pol_Rpc34"/>
    <property type="match status" value="1"/>
</dbReference>
<dbReference type="FunCoup" id="H2AWJ3">
    <property type="interactions" value="813"/>
</dbReference>
<dbReference type="GO" id="GO:0005739">
    <property type="term" value="C:mitochondrion"/>
    <property type="evidence" value="ECO:0007669"/>
    <property type="project" value="EnsemblFungi"/>
</dbReference>
<protein>
    <recommendedName>
        <fullName evidence="6">DNA-directed RNA polymerase III subunit RPC6</fullName>
        <shortName evidence="6">RNA polymerase III subunit C6</shortName>
    </recommendedName>
</protein>
<dbReference type="GO" id="GO:0006386">
    <property type="term" value="P:termination of RNA polymerase III transcription"/>
    <property type="evidence" value="ECO:0007669"/>
    <property type="project" value="EnsemblFungi"/>
</dbReference>
<organism evidence="7 8">
    <name type="scientific">Kazachstania africana (strain ATCC 22294 / BCRC 22015 / CBS 2517 / CECT 1963 / NBRC 1671 / NRRL Y-8276)</name>
    <name type="common">Yeast</name>
    <name type="synonym">Kluyveromyces africanus</name>
    <dbReference type="NCBI Taxonomy" id="1071382"/>
    <lineage>
        <taxon>Eukaryota</taxon>
        <taxon>Fungi</taxon>
        <taxon>Dikarya</taxon>
        <taxon>Ascomycota</taxon>
        <taxon>Saccharomycotina</taxon>
        <taxon>Saccharomycetes</taxon>
        <taxon>Saccharomycetales</taxon>
        <taxon>Saccharomycetaceae</taxon>
        <taxon>Kazachstania</taxon>
    </lineage>
</organism>
<dbReference type="STRING" id="1071382.H2AWJ3"/>
<evidence type="ECO:0000313" key="7">
    <source>
        <dbReference type="EMBL" id="CCF58743.1"/>
    </source>
</evidence>
<dbReference type="EMBL" id="HE650826">
    <property type="protein sequence ID" value="CCF58743.1"/>
    <property type="molecule type" value="Genomic_DNA"/>
</dbReference>
<sequence length="310" mass="35472">MSSIVQGGLQLSDIAKELHNEMTTKATGKLFTQEELINATKLNDLNELMPIIQELLDKNLIKLIKQNNELKFQGVDFNEASKKSAMSSEEALVYSYIEASGREGIWSKTIKMRTNLHQHVVLKCLKSLESQRYVKSVKSVKFPTRKIYMLYHLQPSVDVTGGPWFTEGELDVEFINSLLTIIWRYAAENTFPNGFNNNDDDNIANYAPNVKNYVTTDEILEFISNSQVTNIELSNSNIRSLCEVLVYDDKLEMAQYDCYKVTLQSLMQINGLKQTNKESSDHEYSIFDYYNGITPSAGDKDVVYFDEWTL</sequence>
<evidence type="ECO:0000313" key="8">
    <source>
        <dbReference type="Proteomes" id="UP000005220"/>
    </source>
</evidence>
<dbReference type="InterPro" id="IPR036390">
    <property type="entry name" value="WH_DNA-bd_sf"/>
</dbReference>
<name>H2AWJ3_KAZAF</name>
<keyword evidence="3 6" id="KW-0240">DNA-directed RNA polymerase</keyword>
<keyword evidence="8" id="KW-1185">Reference proteome</keyword>
<comment type="function">
    <text evidence="6">DNA-dependent RNA polymerase catalyzes the transcription of DNA into RNA using the four ribonucleoside triphosphates as substrates. Specific peripheric component of RNA polymerase III which synthesizes small RNAs, such as 5S rRNA and tRNAs.</text>
</comment>
<dbReference type="RefSeq" id="XP_003957878.1">
    <property type="nucleotide sequence ID" value="XM_003957829.1"/>
</dbReference>
<proteinExistence type="inferred from homology"/>
<keyword evidence="4 6" id="KW-0804">Transcription</keyword>
<evidence type="ECO:0000256" key="5">
    <source>
        <dbReference type="ARBA" id="ARBA00023242"/>
    </source>
</evidence>
<dbReference type="KEGG" id="kaf:KAFR_0F01470"/>
<dbReference type="Gene3D" id="1.10.10.10">
    <property type="entry name" value="Winged helix-like DNA-binding domain superfamily/Winged helix DNA-binding domain"/>
    <property type="match status" value="1"/>
</dbReference>
<comment type="similarity">
    <text evidence="2 6">Belongs to the eukaryotic RPC34/RPC39 RNA polymerase subunit family.</text>
</comment>
<dbReference type="eggNOG" id="KOG3233">
    <property type="taxonomic scope" value="Eukaryota"/>
</dbReference>